<keyword evidence="6" id="KW-0472">Membrane</keyword>
<evidence type="ECO:0000313" key="12">
    <source>
        <dbReference type="Xenbase" id="XB-GENE-17340618"/>
    </source>
</evidence>
<proteinExistence type="predicted"/>
<dbReference type="InterPro" id="IPR017452">
    <property type="entry name" value="GPCR_Rhodpsn_7TM"/>
</dbReference>
<keyword evidence="5" id="KW-0297">G-protein coupled receptor</keyword>
<evidence type="ECO:0000256" key="7">
    <source>
        <dbReference type="ARBA" id="ARBA00023170"/>
    </source>
</evidence>
<keyword evidence="4" id="KW-1133">Transmembrane helix</keyword>
<dbReference type="PRINTS" id="PR01157">
    <property type="entry name" value="P2YPURNOCPTR"/>
</dbReference>
<dbReference type="PANTHER" id="PTHR24231:SF49">
    <property type="entry name" value="LYSOPHOSPHATIDIC ACID RECEPTOR 6-LIKE"/>
    <property type="match status" value="1"/>
</dbReference>
<organism evidence="10 11">
    <name type="scientific">Xenopus laevis</name>
    <name type="common">African clawed frog</name>
    <dbReference type="NCBI Taxonomy" id="8355"/>
    <lineage>
        <taxon>Eukaryota</taxon>
        <taxon>Metazoa</taxon>
        <taxon>Chordata</taxon>
        <taxon>Craniata</taxon>
        <taxon>Vertebrata</taxon>
        <taxon>Euteleostomi</taxon>
        <taxon>Amphibia</taxon>
        <taxon>Batrachia</taxon>
        <taxon>Anura</taxon>
        <taxon>Pipoidea</taxon>
        <taxon>Pipidae</taxon>
        <taxon>Xenopodinae</taxon>
        <taxon>Xenopus</taxon>
        <taxon>Xenopus</taxon>
    </lineage>
</organism>
<dbReference type="AlphaFoldDB" id="A0A1L8G4E0"/>
<accession>A0A1L8G4E0</accession>
<evidence type="ECO:0000313" key="10">
    <source>
        <dbReference type="Proteomes" id="UP000186698"/>
    </source>
</evidence>
<dbReference type="PROSITE" id="PS50262">
    <property type="entry name" value="G_PROTEIN_RECEP_F1_2"/>
    <property type="match status" value="1"/>
</dbReference>
<evidence type="ECO:0000256" key="3">
    <source>
        <dbReference type="ARBA" id="ARBA00022692"/>
    </source>
</evidence>
<dbReference type="CTD" id="108717583"/>
<dbReference type="RefSeq" id="XP_018120289.1">
    <property type="nucleotide sequence ID" value="XM_018264800.2"/>
</dbReference>
<evidence type="ECO:0000256" key="5">
    <source>
        <dbReference type="ARBA" id="ARBA00023040"/>
    </source>
</evidence>
<keyword evidence="2" id="KW-1003">Cell membrane</keyword>
<keyword evidence="7 11" id="KW-0675">Receptor</keyword>
<keyword evidence="8" id="KW-0807">Transducer</keyword>
<evidence type="ECO:0000259" key="9">
    <source>
        <dbReference type="PROSITE" id="PS50262"/>
    </source>
</evidence>
<dbReference type="STRING" id="8355.A0A1L8G4E0"/>
<dbReference type="Pfam" id="PF00001">
    <property type="entry name" value="7tm_1"/>
    <property type="match status" value="1"/>
</dbReference>
<dbReference type="PANTHER" id="PTHR24231">
    <property type="entry name" value="PURINOCEPTOR-RELATED G-PROTEIN COUPLED RECEPTOR"/>
    <property type="match status" value="1"/>
</dbReference>
<evidence type="ECO:0000256" key="2">
    <source>
        <dbReference type="ARBA" id="ARBA00022475"/>
    </source>
</evidence>
<evidence type="ECO:0000256" key="8">
    <source>
        <dbReference type="ARBA" id="ARBA00023224"/>
    </source>
</evidence>
<dbReference type="SUPFAM" id="SSF81321">
    <property type="entry name" value="Family A G protein-coupled receptor-like"/>
    <property type="match status" value="1"/>
</dbReference>
<keyword evidence="10" id="KW-1185">Reference proteome</keyword>
<dbReference type="Proteomes" id="UP000186698">
    <property type="component" value="Chromosome 5S"/>
</dbReference>
<dbReference type="KEGG" id="xla:108717583"/>
<evidence type="ECO:0000313" key="11">
    <source>
        <dbReference type="RefSeq" id="XP_018120289.1"/>
    </source>
</evidence>
<evidence type="ECO:0000256" key="4">
    <source>
        <dbReference type="ARBA" id="ARBA00022989"/>
    </source>
</evidence>
<dbReference type="Gene3D" id="1.20.1070.10">
    <property type="entry name" value="Rhodopsin 7-helix transmembrane proteins"/>
    <property type="match status" value="1"/>
</dbReference>
<dbReference type="PRINTS" id="PR00237">
    <property type="entry name" value="GPCRRHODOPSN"/>
</dbReference>
<sequence>MADVQPPSGNESLQCKPDETYKYHVYTAVYSVVFIFGLVFNIAALYVFCFVSKRKGNATICLLNLAAADLTFICFLPFRISYYRNNATWIFGGSLCRISTYCFYFSMYASILFLACLSGLRYFSVVYPGRVSVKTTIKLCACVWIFSGVSTSPFFLSGTQIRGNATRCFEPSGQFSWTRVMYMNYFALICGFLIPFLVTVIFNGLLIKHIRHIPMKKKHIRKLTIMIVLVLSVFSLCFMPYHIQRTMHLYYLVHHPNICSLHDVLQKTVVATLCLTILNSCLDPLLYVFVGHGFKPCLMLICKSKTTLYLIPTSTDIGDQQFMEVQMEAMDEEHE</sequence>
<dbReference type="AGR" id="Xenbase:XB-GENE-17340618"/>
<dbReference type="GeneID" id="108717583"/>
<reference evidence="11" key="1">
    <citation type="submission" date="2025-08" db="UniProtKB">
        <authorList>
            <consortium name="RefSeq"/>
        </authorList>
    </citation>
    <scope>IDENTIFICATION</scope>
    <source>
        <strain evidence="11">J_2021</strain>
        <tissue evidence="11">Erythrocytes</tissue>
    </source>
</reference>
<evidence type="ECO:0000256" key="6">
    <source>
        <dbReference type="ARBA" id="ARBA00023136"/>
    </source>
</evidence>
<dbReference type="GO" id="GO:0038023">
    <property type="term" value="F:signaling receptor activity"/>
    <property type="evidence" value="ECO:0000318"/>
    <property type="project" value="GO_Central"/>
</dbReference>
<comment type="subcellular location">
    <subcellularLocation>
        <location evidence="1">Cell membrane</location>
        <topology evidence="1">Multi-pass membrane protein</topology>
    </subcellularLocation>
</comment>
<name>A0A1L8G4E0_XENLA</name>
<dbReference type="Bgee" id="108717583">
    <property type="expression patterns" value="Expressed in spleen and 8 other cell types or tissues"/>
</dbReference>
<protein>
    <submittedName>
        <fullName evidence="11">Cysteinyl leukotriene receptor 2</fullName>
    </submittedName>
</protein>
<gene>
    <name evidence="11 12" type="primary">XB5844514.S</name>
</gene>
<feature type="domain" description="G-protein coupled receptors family 1 profile" evidence="9">
    <location>
        <begin position="40"/>
        <end position="287"/>
    </location>
</feature>
<keyword evidence="3" id="KW-0812">Transmembrane</keyword>
<dbReference type="GO" id="GO:0005886">
    <property type="term" value="C:plasma membrane"/>
    <property type="evidence" value="ECO:0000318"/>
    <property type="project" value="GO_Central"/>
</dbReference>
<dbReference type="GO" id="GO:0007186">
    <property type="term" value="P:G protein-coupled receptor signaling pathway"/>
    <property type="evidence" value="ECO:0000318"/>
    <property type="project" value="GO_Central"/>
</dbReference>
<dbReference type="PaxDb" id="8355-A0A1L8G4E0"/>
<dbReference type="GO" id="GO:0004930">
    <property type="term" value="F:G protein-coupled receptor activity"/>
    <property type="evidence" value="ECO:0007669"/>
    <property type="project" value="UniProtKB-KW"/>
</dbReference>
<evidence type="ECO:0000256" key="1">
    <source>
        <dbReference type="ARBA" id="ARBA00004651"/>
    </source>
</evidence>
<dbReference type="Xenbase" id="XB-GENE-17340618">
    <property type="gene designation" value="XB5844514.S"/>
</dbReference>
<dbReference type="OrthoDB" id="9990906at2759"/>
<dbReference type="InterPro" id="IPR000276">
    <property type="entry name" value="GPCR_Rhodpsn"/>
</dbReference>